<protein>
    <recommendedName>
        <fullName evidence="4">RRM domain-containing protein</fullName>
    </recommendedName>
</protein>
<dbReference type="OrthoDB" id="167718at2759"/>
<dbReference type="EMBL" id="KB445553">
    <property type="protein sequence ID" value="EMC98374.1"/>
    <property type="molecule type" value="Genomic_DNA"/>
</dbReference>
<feature type="compositionally biased region" description="Basic and acidic residues" evidence="3">
    <location>
        <begin position="1"/>
        <end position="21"/>
    </location>
</feature>
<dbReference type="InterPro" id="IPR000504">
    <property type="entry name" value="RRM_dom"/>
</dbReference>
<feature type="compositionally biased region" description="Polar residues" evidence="3">
    <location>
        <begin position="61"/>
        <end position="73"/>
    </location>
</feature>
<keyword evidence="6" id="KW-1185">Reference proteome</keyword>
<organism evidence="5 6">
    <name type="scientific">Baudoinia panamericana (strain UAMH 10762)</name>
    <name type="common">Angels' share fungus</name>
    <name type="synonym">Baudoinia compniacensis (strain UAMH 10762)</name>
    <dbReference type="NCBI Taxonomy" id="717646"/>
    <lineage>
        <taxon>Eukaryota</taxon>
        <taxon>Fungi</taxon>
        <taxon>Dikarya</taxon>
        <taxon>Ascomycota</taxon>
        <taxon>Pezizomycotina</taxon>
        <taxon>Dothideomycetes</taxon>
        <taxon>Dothideomycetidae</taxon>
        <taxon>Mycosphaerellales</taxon>
        <taxon>Teratosphaeriaceae</taxon>
        <taxon>Baudoinia</taxon>
    </lineage>
</organism>
<dbReference type="eggNOG" id="KOG0118">
    <property type="taxonomic scope" value="Eukaryota"/>
</dbReference>
<name>M2NGD9_BAUPA</name>
<feature type="compositionally biased region" description="Basic residues" evidence="3">
    <location>
        <begin position="102"/>
        <end position="111"/>
    </location>
</feature>
<feature type="region of interest" description="Disordered" evidence="3">
    <location>
        <begin position="251"/>
        <end position="305"/>
    </location>
</feature>
<feature type="compositionally biased region" description="Basic and acidic residues" evidence="3">
    <location>
        <begin position="251"/>
        <end position="264"/>
    </location>
</feature>
<dbReference type="STRING" id="717646.M2NGD9"/>
<keyword evidence="1 2" id="KW-0694">RNA-binding</keyword>
<dbReference type="PROSITE" id="PS50102">
    <property type="entry name" value="RRM"/>
    <property type="match status" value="1"/>
</dbReference>
<dbReference type="GO" id="GO:0042274">
    <property type="term" value="P:ribosomal small subunit biogenesis"/>
    <property type="evidence" value="ECO:0007669"/>
    <property type="project" value="TreeGrafter"/>
</dbReference>
<evidence type="ECO:0000256" key="2">
    <source>
        <dbReference type="PROSITE-ProRule" id="PRU00176"/>
    </source>
</evidence>
<evidence type="ECO:0000313" key="5">
    <source>
        <dbReference type="EMBL" id="EMC98374.1"/>
    </source>
</evidence>
<dbReference type="SMART" id="SM00360">
    <property type="entry name" value="RRM"/>
    <property type="match status" value="1"/>
</dbReference>
<evidence type="ECO:0000256" key="3">
    <source>
        <dbReference type="SAM" id="MobiDB-lite"/>
    </source>
</evidence>
<dbReference type="RefSeq" id="XP_007675023.1">
    <property type="nucleotide sequence ID" value="XM_007676833.1"/>
</dbReference>
<feature type="domain" description="RRM" evidence="4">
    <location>
        <begin position="132"/>
        <end position="228"/>
    </location>
</feature>
<dbReference type="PANTHER" id="PTHR23236">
    <property type="entry name" value="EUKARYOTIC TRANSLATION INITIATION FACTOR 4B/4H"/>
    <property type="match status" value="1"/>
</dbReference>
<sequence>MSREEPNSRKEKKALRDAERHRNGRKRKHAETGEPAEVNDEKPELEGDVLVAVPQKDGNAVATQDTATSTAVTSKKRKQSDREVTGDATRAEAEVTSEQPAPKRKKRRKAKRDPAEVAEGTEAVEQPHKSRFILFVGNLPFNTTDATLQAYFKKLAPFNLRHRTDPQTKKSKGFAFLEFENYDRMETCLKLYHHGMFDPEDYVAGIGKSQAKGKKKSGRRINVELTAGGGGKAGARMEKIKAKNVKLEEERKRRLEMEKDERGRQPQTPKGAYVRFDDKDGEAQEQLVETDGAGMHPSRLARMKG</sequence>
<dbReference type="InterPro" id="IPR034228">
    <property type="entry name" value="Nop6_RRM"/>
</dbReference>
<dbReference type="Gene3D" id="3.30.70.330">
    <property type="match status" value="1"/>
</dbReference>
<dbReference type="HOGENOM" id="CLU_037639_0_1_1"/>
<dbReference type="PANTHER" id="PTHR23236:SF51">
    <property type="entry name" value="NUCLEOLAR PROTEIN 6"/>
    <property type="match status" value="1"/>
</dbReference>
<dbReference type="GO" id="GO:0005730">
    <property type="term" value="C:nucleolus"/>
    <property type="evidence" value="ECO:0007669"/>
    <property type="project" value="TreeGrafter"/>
</dbReference>
<evidence type="ECO:0000313" key="6">
    <source>
        <dbReference type="Proteomes" id="UP000011761"/>
    </source>
</evidence>
<evidence type="ECO:0000259" key="4">
    <source>
        <dbReference type="PROSITE" id="PS50102"/>
    </source>
</evidence>
<dbReference type="FunFam" id="3.30.70.330:FF:000376">
    <property type="entry name" value="Putative RNA binding protein"/>
    <property type="match status" value="1"/>
</dbReference>
<feature type="compositionally biased region" description="Basic and acidic residues" evidence="3">
    <location>
        <begin position="80"/>
        <end position="93"/>
    </location>
</feature>
<dbReference type="AlphaFoldDB" id="M2NGD9"/>
<evidence type="ECO:0000256" key="1">
    <source>
        <dbReference type="ARBA" id="ARBA00022884"/>
    </source>
</evidence>
<dbReference type="KEGG" id="bcom:BAUCODRAFT_121246"/>
<dbReference type="InterPro" id="IPR035979">
    <property type="entry name" value="RBD_domain_sf"/>
</dbReference>
<reference evidence="5 6" key="1">
    <citation type="journal article" date="2012" name="PLoS Pathog.">
        <title>Diverse lifestyles and strategies of plant pathogenesis encoded in the genomes of eighteen Dothideomycetes fungi.</title>
        <authorList>
            <person name="Ohm R.A."/>
            <person name="Feau N."/>
            <person name="Henrissat B."/>
            <person name="Schoch C.L."/>
            <person name="Horwitz B.A."/>
            <person name="Barry K.W."/>
            <person name="Condon B.J."/>
            <person name="Copeland A.C."/>
            <person name="Dhillon B."/>
            <person name="Glaser F."/>
            <person name="Hesse C.N."/>
            <person name="Kosti I."/>
            <person name="LaButti K."/>
            <person name="Lindquist E.A."/>
            <person name="Lucas S."/>
            <person name="Salamov A.A."/>
            <person name="Bradshaw R.E."/>
            <person name="Ciuffetti L."/>
            <person name="Hamelin R.C."/>
            <person name="Kema G.H.J."/>
            <person name="Lawrence C."/>
            <person name="Scott J.A."/>
            <person name="Spatafora J.W."/>
            <person name="Turgeon B.G."/>
            <person name="de Wit P.J.G.M."/>
            <person name="Zhong S."/>
            <person name="Goodwin S.B."/>
            <person name="Grigoriev I.V."/>
        </authorList>
    </citation>
    <scope>NUCLEOTIDE SEQUENCE [LARGE SCALE GENOMIC DNA]</scope>
    <source>
        <strain evidence="5 6">UAMH 10762</strain>
    </source>
</reference>
<accession>M2NGD9</accession>
<feature type="region of interest" description="Disordered" evidence="3">
    <location>
        <begin position="1"/>
        <end position="124"/>
    </location>
</feature>
<dbReference type="OMA" id="IKAHFAS"/>
<proteinExistence type="predicted"/>
<dbReference type="SUPFAM" id="SSF54928">
    <property type="entry name" value="RNA-binding domain, RBD"/>
    <property type="match status" value="1"/>
</dbReference>
<dbReference type="InterPro" id="IPR012677">
    <property type="entry name" value="Nucleotide-bd_a/b_plait_sf"/>
</dbReference>
<dbReference type="GeneID" id="19107589"/>
<gene>
    <name evidence="5" type="ORF">BAUCODRAFT_121246</name>
</gene>
<dbReference type="Proteomes" id="UP000011761">
    <property type="component" value="Unassembled WGS sequence"/>
</dbReference>
<dbReference type="GO" id="GO:0019843">
    <property type="term" value="F:rRNA binding"/>
    <property type="evidence" value="ECO:0007669"/>
    <property type="project" value="TreeGrafter"/>
</dbReference>
<dbReference type="CDD" id="cd12400">
    <property type="entry name" value="RRM_Nop6"/>
    <property type="match status" value="1"/>
</dbReference>
<dbReference type="Pfam" id="PF00076">
    <property type="entry name" value="RRM_1"/>
    <property type="match status" value="1"/>
</dbReference>